<evidence type="ECO:0000256" key="1">
    <source>
        <dbReference type="ARBA" id="ARBA00009986"/>
    </source>
</evidence>
<dbReference type="Gene3D" id="3.40.309.10">
    <property type="entry name" value="Aldehyde Dehydrogenase, Chain A, domain 2"/>
    <property type="match status" value="1"/>
</dbReference>
<dbReference type="Gene3D" id="3.40.605.10">
    <property type="entry name" value="Aldehyde Dehydrogenase, Chain A, domain 1"/>
    <property type="match status" value="1"/>
</dbReference>
<dbReference type="EMBL" id="QKYT01000280">
    <property type="protein sequence ID" value="RIA88062.1"/>
    <property type="molecule type" value="Genomic_DNA"/>
</dbReference>
<evidence type="ECO:0000313" key="4">
    <source>
        <dbReference type="Proteomes" id="UP000265703"/>
    </source>
</evidence>
<dbReference type="InterPro" id="IPR016162">
    <property type="entry name" value="Ald_DH_N"/>
</dbReference>
<dbReference type="SUPFAM" id="SSF53720">
    <property type="entry name" value="ALDH-like"/>
    <property type="match status" value="1"/>
</dbReference>
<dbReference type="OrthoDB" id="310895at2759"/>
<organism evidence="3 4">
    <name type="scientific">Glomus cerebriforme</name>
    <dbReference type="NCBI Taxonomy" id="658196"/>
    <lineage>
        <taxon>Eukaryota</taxon>
        <taxon>Fungi</taxon>
        <taxon>Fungi incertae sedis</taxon>
        <taxon>Mucoromycota</taxon>
        <taxon>Glomeromycotina</taxon>
        <taxon>Glomeromycetes</taxon>
        <taxon>Glomerales</taxon>
        <taxon>Glomeraceae</taxon>
        <taxon>Glomus</taxon>
    </lineage>
</organism>
<evidence type="ECO:0000259" key="2">
    <source>
        <dbReference type="Pfam" id="PF00171"/>
    </source>
</evidence>
<comment type="similarity">
    <text evidence="1">Belongs to the aldehyde dehydrogenase family.</text>
</comment>
<dbReference type="Pfam" id="PF00171">
    <property type="entry name" value="Aldedh"/>
    <property type="match status" value="1"/>
</dbReference>
<comment type="caution">
    <text evidence="3">The sequence shown here is derived from an EMBL/GenBank/DDBJ whole genome shotgun (WGS) entry which is preliminary data.</text>
</comment>
<evidence type="ECO:0000313" key="3">
    <source>
        <dbReference type="EMBL" id="RIA88062.1"/>
    </source>
</evidence>
<dbReference type="InterPro" id="IPR016161">
    <property type="entry name" value="Ald_DH/histidinol_DH"/>
</dbReference>
<dbReference type="PANTHER" id="PTHR11699">
    <property type="entry name" value="ALDEHYDE DEHYDROGENASE-RELATED"/>
    <property type="match status" value="1"/>
</dbReference>
<gene>
    <name evidence="3" type="ORF">C1645_853242</name>
</gene>
<dbReference type="InterPro" id="IPR016163">
    <property type="entry name" value="Ald_DH_C"/>
</dbReference>
<sequence>MLANIISTETELPSGIFDVITGDEIIGKNITEHKGIDKCSFTEFEQNPFYSSNLKRVTLELEDKNVMIVFSDVYIDKAVEDIYWVTFANSGQNCCTGSRLFLNENIQVEFLGKLKN</sequence>
<feature type="domain" description="Aldehyde dehydrogenase" evidence="2">
    <location>
        <begin position="7"/>
        <end position="115"/>
    </location>
</feature>
<dbReference type="Proteomes" id="UP000265703">
    <property type="component" value="Unassembled WGS sequence"/>
</dbReference>
<dbReference type="AlphaFoldDB" id="A0A397SQS2"/>
<keyword evidence="4" id="KW-1185">Reference proteome</keyword>
<reference evidence="3 4" key="1">
    <citation type="submission" date="2018-06" db="EMBL/GenBank/DDBJ databases">
        <title>Comparative genomics reveals the genomic features of Rhizophagus irregularis, R. cerebriforme, R. diaphanum and Gigaspora rosea, and their symbiotic lifestyle signature.</title>
        <authorList>
            <person name="Morin E."/>
            <person name="San Clemente H."/>
            <person name="Chen E.C.H."/>
            <person name="De La Providencia I."/>
            <person name="Hainaut M."/>
            <person name="Kuo A."/>
            <person name="Kohler A."/>
            <person name="Murat C."/>
            <person name="Tang N."/>
            <person name="Roy S."/>
            <person name="Loubradou J."/>
            <person name="Henrissat B."/>
            <person name="Grigoriev I.V."/>
            <person name="Corradi N."/>
            <person name="Roux C."/>
            <person name="Martin F.M."/>
        </authorList>
    </citation>
    <scope>NUCLEOTIDE SEQUENCE [LARGE SCALE GENOMIC DNA]</scope>
    <source>
        <strain evidence="3 4">DAOM 227022</strain>
    </source>
</reference>
<dbReference type="InterPro" id="IPR015590">
    <property type="entry name" value="Aldehyde_DH_dom"/>
</dbReference>
<accession>A0A397SQS2</accession>
<dbReference type="STRING" id="658196.A0A397SQS2"/>
<proteinExistence type="inferred from homology"/>
<dbReference type="GO" id="GO:0016620">
    <property type="term" value="F:oxidoreductase activity, acting on the aldehyde or oxo group of donors, NAD or NADP as acceptor"/>
    <property type="evidence" value="ECO:0007669"/>
    <property type="project" value="InterPro"/>
</dbReference>
<name>A0A397SQS2_9GLOM</name>
<protein>
    <submittedName>
        <fullName evidence="3">Aldehyde dehydrogenase domain-containing protein</fullName>
    </submittedName>
</protein>